<dbReference type="EMBL" id="LAZR01042162">
    <property type="protein sequence ID" value="KKL10190.1"/>
    <property type="molecule type" value="Genomic_DNA"/>
</dbReference>
<evidence type="ECO:0000313" key="2">
    <source>
        <dbReference type="EMBL" id="KKL10190.1"/>
    </source>
</evidence>
<organism evidence="2">
    <name type="scientific">marine sediment metagenome</name>
    <dbReference type="NCBI Taxonomy" id="412755"/>
    <lineage>
        <taxon>unclassified sequences</taxon>
        <taxon>metagenomes</taxon>
        <taxon>ecological metagenomes</taxon>
    </lineage>
</organism>
<name>A0A0F9ALE8_9ZZZZ</name>
<accession>A0A0F9ALE8</accession>
<gene>
    <name evidence="2" type="ORF">LCGC14_2558290</name>
</gene>
<dbReference type="AlphaFoldDB" id="A0A0F9ALE8"/>
<feature type="non-terminal residue" evidence="2">
    <location>
        <position position="152"/>
    </location>
</feature>
<evidence type="ECO:0000256" key="1">
    <source>
        <dbReference type="SAM" id="MobiDB-lite"/>
    </source>
</evidence>
<reference evidence="2" key="1">
    <citation type="journal article" date="2015" name="Nature">
        <title>Complex archaea that bridge the gap between prokaryotes and eukaryotes.</title>
        <authorList>
            <person name="Spang A."/>
            <person name="Saw J.H."/>
            <person name="Jorgensen S.L."/>
            <person name="Zaremba-Niedzwiedzka K."/>
            <person name="Martijn J."/>
            <person name="Lind A.E."/>
            <person name="van Eijk R."/>
            <person name="Schleper C."/>
            <person name="Guy L."/>
            <person name="Ettema T.J."/>
        </authorList>
    </citation>
    <scope>NUCLEOTIDE SEQUENCE</scope>
</reference>
<feature type="region of interest" description="Disordered" evidence="1">
    <location>
        <begin position="113"/>
        <end position="152"/>
    </location>
</feature>
<comment type="caution">
    <text evidence="2">The sequence shown here is derived from an EMBL/GenBank/DDBJ whole genome shotgun (WGS) entry which is preliminary data.</text>
</comment>
<sequence>MRERTSFKMVQSVAKPNTYRKEQTMTTTRIDLNKDVQKFIAQVVEHRGADEHHVRDMFEECVNSFVSSYASRGESIQKALVDCRGFLSDEPGPITAWDIGAYSPSALYFGLLPNDDIPTKDEEKPQPATPTTEELAPHPIMPPVAASDEDKA</sequence>
<protein>
    <submittedName>
        <fullName evidence="2">Uncharacterized protein</fullName>
    </submittedName>
</protein>
<proteinExistence type="predicted"/>